<feature type="transmembrane region" description="Helical" evidence="9">
    <location>
        <begin position="2375"/>
        <end position="2394"/>
    </location>
</feature>
<feature type="domain" description="GH84" evidence="12">
    <location>
        <begin position="328"/>
        <end position="622"/>
    </location>
</feature>
<accession>A0A9D2NVV6</accession>
<reference evidence="13" key="1">
    <citation type="journal article" date="2021" name="PeerJ">
        <title>Extensive microbial diversity within the chicken gut microbiome revealed by metagenomics and culture.</title>
        <authorList>
            <person name="Gilroy R."/>
            <person name="Ravi A."/>
            <person name="Getino M."/>
            <person name="Pursley I."/>
            <person name="Horton D.L."/>
            <person name="Alikhan N.F."/>
            <person name="Baker D."/>
            <person name="Gharbi K."/>
            <person name="Hall N."/>
            <person name="Watson M."/>
            <person name="Adriaenssens E.M."/>
            <person name="Foster-Nyarko E."/>
            <person name="Jarju S."/>
            <person name="Secka A."/>
            <person name="Antonio M."/>
            <person name="Oren A."/>
            <person name="Chaudhuri R.R."/>
            <person name="La Ragione R."/>
            <person name="Hildebrand F."/>
            <person name="Pallen M.J."/>
        </authorList>
    </citation>
    <scope>NUCLEOTIDE SEQUENCE</scope>
    <source>
        <strain evidence="13">ChiGjej1B1-1692</strain>
    </source>
</reference>
<feature type="domain" description="F5/8 type C" evidence="11">
    <location>
        <begin position="1886"/>
        <end position="2025"/>
    </location>
</feature>
<keyword evidence="3 6" id="KW-0378">Hydrolase</keyword>
<dbReference type="SUPFAM" id="SSF55545">
    <property type="entry name" value="beta-N-acetylhexosaminidase-like domain"/>
    <property type="match status" value="2"/>
</dbReference>
<evidence type="ECO:0000313" key="13">
    <source>
        <dbReference type="EMBL" id="HJC38824.1"/>
    </source>
</evidence>
<dbReference type="InterPro" id="IPR011496">
    <property type="entry name" value="O-GlcNAcase_cat"/>
</dbReference>
<evidence type="ECO:0000256" key="1">
    <source>
        <dbReference type="ARBA" id="ARBA00006285"/>
    </source>
</evidence>
<keyword evidence="7" id="KW-0175">Coiled coil</keyword>
<keyword evidence="9" id="KW-0812">Transmembrane</keyword>
<evidence type="ECO:0000256" key="3">
    <source>
        <dbReference type="ARBA" id="ARBA00022801"/>
    </source>
</evidence>
<dbReference type="Gene3D" id="3.20.20.80">
    <property type="entry name" value="Glycosidases"/>
    <property type="match status" value="2"/>
</dbReference>
<proteinExistence type="inferred from homology"/>
<dbReference type="PANTHER" id="PTHR43678">
    <property type="entry name" value="PUTATIVE (AFU_ORTHOLOGUE AFUA_2G00640)-RELATED"/>
    <property type="match status" value="1"/>
</dbReference>
<dbReference type="Gene3D" id="1.20.1270.90">
    <property type="entry name" value="AF1782-like"/>
    <property type="match status" value="2"/>
</dbReference>
<comment type="similarity">
    <text evidence="6">Belongs to the glycosyl hydrolase 84 family.</text>
</comment>
<comment type="caution">
    <text evidence="13">The sequence shown here is derived from an EMBL/GenBank/DDBJ whole genome shotgun (WGS) entry which is preliminary data.</text>
</comment>
<sequence>MKKMQKRAAGFILAICMILSCIPVPAAAAASDNLALNKPASASDVESGTSFTADKAVDGNSGTRWATNRDTNAVKTARWLQIDFESTVTFDTVDISWEQANILSYEIQVSDDAGEDSWTTVYSRESEPTMTDESITLSAPASGRYMRIYVSDFGGDWASVSIYEVGVYYLAGGGDPSDSDGNYTIYPIPQKVTDEDGTVELTDTVNVVVEDGIDAVTHDRVDEVLTENGLTPQYSGDPSDDYTNLYVGINGSGGAADSLEDIPREVFDEGENKYDMHVVKVFEEGDIVVLGKDTDAAYYGLATLEQMLDQTEDGQLKISTFEDYAFQKYRGCVEGYYGYPWSVEGTLSWFDFAKKYKMNVFLYGPKNDPYHLGQWDEDYPTEVTEEESELGVRTQDEMRQIAEKAAQCNVDFVWVAHPAMKKPIDFTNEETVDEGVGRLMVKFDHMYDLGVRQFGIFVDDIDMSTAASTCDMQIYMLNQVQEKLYAAYNTEGAAAEDCVKPLFFTPAWYTTGSGGASTYMPKFRALHEDIEICFTGNNVFSDISNSSATTFKNWIGRDPVMWWNYPVNDNVDNVYYTNPIDHFYSLDSNPSNLKGVISNPMNYSESSKVAFFGLADYTWNPQAFDADENWEHCFDAILPDDPEMAQALKVVYGSLNYDYEPSELTRLYAQYGSGNEEAAPALMEKMYEILDSIEKLETLKDSEDPVKRLIVEEAQASINKLYDMAAAIGGAMAVVSSDDPIVQTHGYYIANEAYERFSIDRNPRYQIVALEGSGEDYYYSIWYANPSDNRMKGFVTTAMEAIEDFDIGALDTSAAEINSVEISPSESVVVRQGETFQFTANVDAAQEDTGDVIWTVEGGSGAGTSINWNGILTLDTNELSPTVTVKAVSAYDDTVYDTVEVTVADRIYVDPTIPVNQAFGAKVLGGSGSPGVGGGPENLFDESEDGSKWCPGDNTRYNHWAAFDLGAEKTIYTWETVHAGVEHELDISSDFSLQVLADPDATEEQLSDQSYLANASNWTTVAEYRDNTENITDYEFEEPVTARYFRLYISDGCQDNVPYPATRIYELRLFGVDTATVARTHSLTIDPSITGGTITTDAAHYEEGAKVNIYVEPDEGCKLAEGSLKYNDTVVEGTSFLMPAEDVVITAEFTEGSEEPDPGWEDEDALAALVNPVVQKYELAENSGTWTMTADTRFAVTADQENIENERLAEVVGLINSEITEKEIVSSSPLAMVYANEEDAQPSDILITLDKDGAVCEESDSEEAYTIVIGKDGVKINGASENAVLYALRTVQNYMVANKGLPYGTITDYPDVAERRLHVDCGRKYFTKDWFIRQIREMSYMKMNTLEMHFSENLGFGIECKTDPAIVSDQYLTHEEVREILAEAKKYGIKVIPSFDSPGHVDQILKAHPEYGQVNINGDHYASGLDVTNPEAVAYIRTLYDEYMELFEGCTDFHIGGDEYMEFDRAPFTTQYKPVLNEYAAETLGEGATWKDVMANYINELAEYVYSKGFKPRVFNDGLYYGETDWEGPQQIVMHDYIGIDYWSKMTWNPAIAGMQTFIDKGHEDIYNFNSTFFYYVLRNDMPTDGREQHSFDYIDQDRRIFEEWTPGKFASYTAPDDASYIAGAAMGIWCDNPDLVTEDVVTDDIADEMRSLATKSWNVSSSDNMDFEQFKANYEVLGHVAGYEKGSQLPDAGEFQNAESLGKVTLCYVSDTGKTLRDNVVKYGNVGDTYSFEAEDIYGYRLISEGTVSGVYSSEGETYTFTYTLDTDKSELEQELEDALDAAYYIPETFEAYSQAYAAAEEAVERADIEQAEIDEILAQLREAKGQAVLLVNYPLYVETKYPLSDIGYAAGYEEYEAAVEEGREILYAQGDDPAAVKAAFDKICEAAEGLQKPGAGTPEISADDGYYTTYSYDKMLDGNESTKCWFNKDQTAGRQFMFTFPVTVSMSGIRILQPADVGADYIEGAEVQISADGESWQTVGTIGPDDRDTELSFEAVPAKYVRVVLTETKKNWYQIAEVSFTYEEIAEDTTLRDLIREAEGLDISEKDTELVNAMISALIEAQKLYAQGSTDTDAVQAAAAALEAAIEALKENPAPGGEISTAILEYAIELAEGIDIDSSGVIDAVKENFETALQNAKDILARVQAGDTDVTESDVDSAWRNLIRAMQYLEFKQADKTDLEKVIALAEEMNKNLDAYLDAGKEAFTSALAAAKELYADGNVMDQEEVNSAWQNLLDAMANLMLKPDKGLLEDLIAQAEGLSEADYEAQSFAAMRAALAAAKDVFANEDATQEEIDASAAALKDAVAKLTLADSGDGQQGGNTDSGQSGNGSQDQGQTGGSSDKSNASSTEGKTSSAQKSSGTQQSAPTGDEGNYIFWGAAAVLAAAAAAAAAYRRKRQK</sequence>
<keyword evidence="10" id="KW-0732">Signal</keyword>
<dbReference type="InterPro" id="IPR015882">
    <property type="entry name" value="HEX_bac_N"/>
</dbReference>
<gene>
    <name evidence="13" type="ORF">H9757_07150</name>
</gene>
<evidence type="ECO:0000256" key="5">
    <source>
        <dbReference type="PIRSR" id="PIRSR625705-1"/>
    </source>
</evidence>
<keyword evidence="9" id="KW-0472">Membrane</keyword>
<evidence type="ECO:0000256" key="6">
    <source>
        <dbReference type="PROSITE-ProRule" id="PRU01353"/>
    </source>
</evidence>
<dbReference type="GO" id="GO:0004563">
    <property type="term" value="F:beta-N-acetylhexosaminidase activity"/>
    <property type="evidence" value="ECO:0007669"/>
    <property type="project" value="InterPro"/>
</dbReference>
<keyword evidence="4 6" id="KW-0326">Glycosidase</keyword>
<feature type="compositionally biased region" description="Polar residues" evidence="8">
    <location>
        <begin position="2344"/>
        <end position="2368"/>
    </location>
</feature>
<dbReference type="InterPro" id="IPR044060">
    <property type="entry name" value="Bacterial_rp_domain"/>
</dbReference>
<evidence type="ECO:0000259" key="11">
    <source>
        <dbReference type="PROSITE" id="PS50022"/>
    </source>
</evidence>
<dbReference type="Pfam" id="PF02838">
    <property type="entry name" value="Glyco_hydro_20b"/>
    <property type="match status" value="2"/>
</dbReference>
<dbReference type="PROSITE" id="PS50022">
    <property type="entry name" value="FA58C_3"/>
    <property type="match status" value="3"/>
</dbReference>
<evidence type="ECO:0000313" key="14">
    <source>
        <dbReference type="Proteomes" id="UP000823894"/>
    </source>
</evidence>
<keyword evidence="9" id="KW-1133">Transmembrane helix</keyword>
<dbReference type="PROSITE" id="PS52009">
    <property type="entry name" value="GH84"/>
    <property type="match status" value="1"/>
</dbReference>
<dbReference type="PROSITE" id="PS51257">
    <property type="entry name" value="PROKAR_LIPOPROTEIN"/>
    <property type="match status" value="1"/>
</dbReference>
<evidence type="ECO:0000256" key="7">
    <source>
        <dbReference type="SAM" id="Coils"/>
    </source>
</evidence>
<dbReference type="Gene3D" id="3.30.379.10">
    <property type="entry name" value="Chitobiase/beta-hexosaminidase domain 2-like"/>
    <property type="match status" value="2"/>
</dbReference>
<dbReference type="Pfam" id="PF07554">
    <property type="entry name" value="FIVAR"/>
    <property type="match status" value="5"/>
</dbReference>
<dbReference type="Proteomes" id="UP000823894">
    <property type="component" value="Unassembled WGS sequence"/>
</dbReference>
<keyword evidence="2" id="KW-0677">Repeat</keyword>
<dbReference type="Pfam" id="PF00728">
    <property type="entry name" value="Glyco_hydro_20"/>
    <property type="match status" value="1"/>
</dbReference>
<dbReference type="Gene3D" id="2.60.120.260">
    <property type="entry name" value="Galactose-binding domain-like"/>
    <property type="match status" value="3"/>
</dbReference>
<dbReference type="Pfam" id="PF00754">
    <property type="entry name" value="F5_F8_type_C"/>
    <property type="match status" value="2"/>
</dbReference>
<dbReference type="Pfam" id="PF22633">
    <property type="entry name" value="F5_F8_type_C_2"/>
    <property type="match status" value="1"/>
</dbReference>
<dbReference type="EMBL" id="DWWK01000105">
    <property type="protein sequence ID" value="HJC38824.1"/>
    <property type="molecule type" value="Genomic_DNA"/>
</dbReference>
<dbReference type="GO" id="GO:0005975">
    <property type="term" value="P:carbohydrate metabolic process"/>
    <property type="evidence" value="ECO:0007669"/>
    <property type="project" value="InterPro"/>
</dbReference>
<evidence type="ECO:0000256" key="9">
    <source>
        <dbReference type="SAM" id="Phobius"/>
    </source>
</evidence>
<feature type="coiled-coil region" evidence="7">
    <location>
        <begin position="2171"/>
        <end position="2201"/>
    </location>
</feature>
<feature type="active site" description="Proton donor" evidence="5">
    <location>
        <position position="1459"/>
    </location>
</feature>
<evidence type="ECO:0000256" key="8">
    <source>
        <dbReference type="SAM" id="MobiDB-lite"/>
    </source>
</evidence>
<organism evidence="13 14">
    <name type="scientific">Candidatus Mediterraneibacter faecigallinarum</name>
    <dbReference type="NCBI Taxonomy" id="2838669"/>
    <lineage>
        <taxon>Bacteria</taxon>
        <taxon>Bacillati</taxon>
        <taxon>Bacillota</taxon>
        <taxon>Clostridia</taxon>
        <taxon>Lachnospirales</taxon>
        <taxon>Lachnospiraceae</taxon>
        <taxon>Mediterraneibacter</taxon>
    </lineage>
</organism>
<feature type="compositionally biased region" description="Low complexity" evidence="8">
    <location>
        <begin position="2312"/>
        <end position="2343"/>
    </location>
</feature>
<protein>
    <submittedName>
        <fullName evidence="13">Beta-N-acetylglucosaminidase domain-containing protein</fullName>
    </submittedName>
</protein>
<feature type="region of interest" description="Disordered" evidence="8">
    <location>
        <begin position="2312"/>
        <end position="2373"/>
    </location>
</feature>
<feature type="active site" description="Proton donor" evidence="6">
    <location>
        <position position="460"/>
    </location>
</feature>
<dbReference type="InterPro" id="IPR009459">
    <property type="entry name" value="MucBP_dom"/>
</dbReference>
<dbReference type="InterPro" id="IPR029018">
    <property type="entry name" value="Hex-like_dom2"/>
</dbReference>
<dbReference type="InterPro" id="IPR017853">
    <property type="entry name" value="GH"/>
</dbReference>
<dbReference type="InterPro" id="IPR008979">
    <property type="entry name" value="Galactose-bd-like_sf"/>
</dbReference>
<dbReference type="InterPro" id="IPR025705">
    <property type="entry name" value="Beta_hexosaminidase_sua/sub"/>
</dbReference>
<dbReference type="InterPro" id="IPR015883">
    <property type="entry name" value="Glyco_hydro_20_cat"/>
</dbReference>
<dbReference type="PANTHER" id="PTHR43678:SF1">
    <property type="entry name" value="BETA-N-ACETYLHEXOSAMINIDASE"/>
    <property type="match status" value="1"/>
</dbReference>
<dbReference type="Pfam" id="PF06458">
    <property type="entry name" value="MucBP"/>
    <property type="match status" value="1"/>
</dbReference>
<comment type="similarity">
    <text evidence="1">Belongs to the glycosyl hydrolase 20 family.</text>
</comment>
<feature type="domain" description="F5/8 type C" evidence="11">
    <location>
        <begin position="21"/>
        <end position="170"/>
    </location>
</feature>
<dbReference type="InterPro" id="IPR052764">
    <property type="entry name" value="GH20_Enzymes"/>
</dbReference>
<reference evidence="13" key="2">
    <citation type="submission" date="2021-04" db="EMBL/GenBank/DDBJ databases">
        <authorList>
            <person name="Gilroy R."/>
        </authorList>
    </citation>
    <scope>NUCLEOTIDE SEQUENCE</scope>
    <source>
        <strain evidence="13">ChiGjej1B1-1692</strain>
    </source>
</reference>
<evidence type="ECO:0000259" key="12">
    <source>
        <dbReference type="PROSITE" id="PS52009"/>
    </source>
</evidence>
<dbReference type="SUPFAM" id="SSF51445">
    <property type="entry name" value="(Trans)glycosidases"/>
    <property type="match status" value="2"/>
</dbReference>
<dbReference type="Gene3D" id="3.10.20.320">
    <property type="entry name" value="Putative peptidoglycan bound protein (lpxtg motif)"/>
    <property type="match status" value="1"/>
</dbReference>
<evidence type="ECO:0000256" key="4">
    <source>
        <dbReference type="ARBA" id="ARBA00023295"/>
    </source>
</evidence>
<dbReference type="PRINTS" id="PR00738">
    <property type="entry name" value="GLHYDRLASE20"/>
</dbReference>
<feature type="chain" id="PRO_5038408981" evidence="10">
    <location>
        <begin position="29"/>
        <end position="2400"/>
    </location>
</feature>
<feature type="domain" description="F5/8 type C" evidence="11">
    <location>
        <begin position="908"/>
        <end position="1072"/>
    </location>
</feature>
<dbReference type="SUPFAM" id="SSF49785">
    <property type="entry name" value="Galactose-binding domain-like"/>
    <property type="match status" value="3"/>
</dbReference>
<dbReference type="Pfam" id="PF07555">
    <property type="entry name" value="NAGidase"/>
    <property type="match status" value="1"/>
</dbReference>
<feature type="signal peptide" evidence="10">
    <location>
        <begin position="1"/>
        <end position="28"/>
    </location>
</feature>
<dbReference type="Pfam" id="PF18998">
    <property type="entry name" value="Flg_new_2"/>
    <property type="match status" value="1"/>
</dbReference>
<name>A0A9D2NVV6_9FIRM</name>
<feature type="coiled-coil region" evidence="7">
    <location>
        <begin position="1791"/>
        <end position="1828"/>
    </location>
</feature>
<evidence type="ECO:0000256" key="10">
    <source>
        <dbReference type="SAM" id="SignalP"/>
    </source>
</evidence>
<evidence type="ECO:0000256" key="2">
    <source>
        <dbReference type="ARBA" id="ARBA00022737"/>
    </source>
</evidence>
<dbReference type="InterPro" id="IPR000421">
    <property type="entry name" value="FA58C"/>
</dbReference>